<dbReference type="SUPFAM" id="SSF48613">
    <property type="entry name" value="Heme oxygenase-like"/>
    <property type="match status" value="1"/>
</dbReference>
<name>A0A9Q0FRE6_9ROSI</name>
<dbReference type="AlphaFoldDB" id="A0A9Q0FRE6"/>
<dbReference type="PANTHER" id="PTHR43198">
    <property type="entry name" value="BIFUNCTIONAL TH2 PROTEIN"/>
    <property type="match status" value="1"/>
</dbReference>
<sequence>MSVPLKLRIPPISQPPLNLITNGAATPAEEKEEEEGLAYSIWKKCSREFIFALYTPFVVCMAAGNLEWKTYQYYLFQDFYYGENCIKV</sequence>
<dbReference type="Gene3D" id="1.20.910.10">
    <property type="entry name" value="Heme oxygenase-like"/>
    <property type="match status" value="1"/>
</dbReference>
<dbReference type="GO" id="GO:0005829">
    <property type="term" value="C:cytosol"/>
    <property type="evidence" value="ECO:0007669"/>
    <property type="project" value="TreeGrafter"/>
</dbReference>
<dbReference type="EMBL" id="JAKUCV010004128">
    <property type="protein sequence ID" value="KAJ4836404.1"/>
    <property type="molecule type" value="Genomic_DNA"/>
</dbReference>
<gene>
    <name evidence="1" type="ORF">Tsubulata_020970</name>
</gene>
<evidence type="ECO:0000313" key="2">
    <source>
        <dbReference type="Proteomes" id="UP001141552"/>
    </source>
</evidence>
<dbReference type="InterPro" id="IPR016084">
    <property type="entry name" value="Haem_Oase-like_multi-hlx"/>
</dbReference>
<dbReference type="PANTHER" id="PTHR43198:SF2">
    <property type="entry name" value="SI:CH1073-67J19.1-RELATED"/>
    <property type="match status" value="1"/>
</dbReference>
<organism evidence="1 2">
    <name type="scientific">Turnera subulata</name>
    <dbReference type="NCBI Taxonomy" id="218843"/>
    <lineage>
        <taxon>Eukaryota</taxon>
        <taxon>Viridiplantae</taxon>
        <taxon>Streptophyta</taxon>
        <taxon>Embryophyta</taxon>
        <taxon>Tracheophyta</taxon>
        <taxon>Spermatophyta</taxon>
        <taxon>Magnoliopsida</taxon>
        <taxon>eudicotyledons</taxon>
        <taxon>Gunneridae</taxon>
        <taxon>Pentapetalae</taxon>
        <taxon>rosids</taxon>
        <taxon>fabids</taxon>
        <taxon>Malpighiales</taxon>
        <taxon>Passifloraceae</taxon>
        <taxon>Turnera</taxon>
    </lineage>
</organism>
<protein>
    <submittedName>
        <fullName evidence="1">Uncharacterized protein</fullName>
    </submittedName>
</protein>
<dbReference type="Proteomes" id="UP001141552">
    <property type="component" value="Unassembled WGS sequence"/>
</dbReference>
<comment type="caution">
    <text evidence="1">The sequence shown here is derived from an EMBL/GenBank/DDBJ whole genome shotgun (WGS) entry which is preliminary data.</text>
</comment>
<reference evidence="1" key="2">
    <citation type="journal article" date="2023" name="Plants (Basel)">
        <title>Annotation of the Turnera subulata (Passifloraceae) Draft Genome Reveals the S-Locus Evolved after the Divergence of Turneroideae from Passifloroideae in a Stepwise Manner.</title>
        <authorList>
            <person name="Henning P.M."/>
            <person name="Roalson E.H."/>
            <person name="Mir W."/>
            <person name="McCubbin A.G."/>
            <person name="Shore J.S."/>
        </authorList>
    </citation>
    <scope>NUCLEOTIDE SEQUENCE</scope>
    <source>
        <strain evidence="1">F60SS</strain>
    </source>
</reference>
<proteinExistence type="predicted"/>
<reference evidence="1" key="1">
    <citation type="submission" date="2022-02" db="EMBL/GenBank/DDBJ databases">
        <authorList>
            <person name="Henning P.M."/>
            <person name="McCubbin A.G."/>
            <person name="Shore J.S."/>
        </authorList>
    </citation>
    <scope>NUCLEOTIDE SEQUENCE</scope>
    <source>
        <strain evidence="1">F60SS</strain>
        <tissue evidence="1">Leaves</tissue>
    </source>
</reference>
<dbReference type="OrthoDB" id="1740511at2759"/>
<dbReference type="InterPro" id="IPR050967">
    <property type="entry name" value="Thiamine_Salvage_TenA"/>
</dbReference>
<accession>A0A9Q0FRE6</accession>
<keyword evidence="2" id="KW-1185">Reference proteome</keyword>
<evidence type="ECO:0000313" key="1">
    <source>
        <dbReference type="EMBL" id="KAJ4836404.1"/>
    </source>
</evidence>